<name>A0A8J3VWX9_9ACTN</name>
<proteinExistence type="predicted"/>
<evidence type="ECO:0000313" key="1">
    <source>
        <dbReference type="EMBL" id="GIH67817.1"/>
    </source>
</evidence>
<sequence>MKFTEHRGACQVIDGERFPQIFLHVLDNPKNGRGDDIVHYSSLYVEVSYQLMFHASVYE</sequence>
<dbReference type="EMBL" id="BOOG01000002">
    <property type="protein sequence ID" value="GIH67817.1"/>
    <property type="molecule type" value="Genomic_DNA"/>
</dbReference>
<gene>
    <name evidence="1" type="ORF">Mth01_00700</name>
</gene>
<organism evidence="1 2">
    <name type="scientific">Sphaerimonospora thailandensis</name>
    <dbReference type="NCBI Taxonomy" id="795644"/>
    <lineage>
        <taxon>Bacteria</taxon>
        <taxon>Bacillati</taxon>
        <taxon>Actinomycetota</taxon>
        <taxon>Actinomycetes</taxon>
        <taxon>Streptosporangiales</taxon>
        <taxon>Streptosporangiaceae</taxon>
        <taxon>Sphaerimonospora</taxon>
    </lineage>
</organism>
<protein>
    <submittedName>
        <fullName evidence="1">Uncharacterized protein</fullName>
    </submittedName>
</protein>
<keyword evidence="2" id="KW-1185">Reference proteome</keyword>
<evidence type="ECO:0000313" key="2">
    <source>
        <dbReference type="Proteomes" id="UP000610966"/>
    </source>
</evidence>
<dbReference type="AlphaFoldDB" id="A0A8J3VWX9"/>
<reference evidence="1" key="1">
    <citation type="submission" date="2021-01" db="EMBL/GenBank/DDBJ databases">
        <title>Whole genome shotgun sequence of Sphaerimonospora thailandensis NBRC 107569.</title>
        <authorList>
            <person name="Komaki H."/>
            <person name="Tamura T."/>
        </authorList>
    </citation>
    <scope>NUCLEOTIDE SEQUENCE</scope>
    <source>
        <strain evidence="1">NBRC 107569</strain>
    </source>
</reference>
<accession>A0A8J3VWX9</accession>
<dbReference type="Proteomes" id="UP000610966">
    <property type="component" value="Unassembled WGS sequence"/>
</dbReference>
<comment type="caution">
    <text evidence="1">The sequence shown here is derived from an EMBL/GenBank/DDBJ whole genome shotgun (WGS) entry which is preliminary data.</text>
</comment>